<protein>
    <recommendedName>
        <fullName evidence="10">Odorant receptor</fullName>
    </recommendedName>
</protein>
<dbReference type="PANTHER" id="PTHR21137:SF35">
    <property type="entry name" value="ODORANT RECEPTOR 19A-RELATED"/>
    <property type="match status" value="1"/>
</dbReference>
<dbReference type="InterPro" id="IPR004117">
    <property type="entry name" value="7tm6_olfct_rcpt"/>
</dbReference>
<comment type="caution">
    <text evidence="10">Lacks conserved residue(s) required for the propagation of feature annotation.</text>
</comment>
<dbReference type="PANTHER" id="PTHR21137">
    <property type="entry name" value="ODORANT RECEPTOR"/>
    <property type="match status" value="1"/>
</dbReference>
<evidence type="ECO:0000256" key="5">
    <source>
        <dbReference type="ARBA" id="ARBA00022725"/>
    </source>
</evidence>
<keyword evidence="8 10" id="KW-0675">Receptor</keyword>
<keyword evidence="9 10" id="KW-0807">Transducer</keyword>
<dbReference type="Pfam" id="PF02949">
    <property type="entry name" value="7tm_6"/>
    <property type="match status" value="1"/>
</dbReference>
<keyword evidence="3 10" id="KW-0716">Sensory transduction</keyword>
<feature type="transmembrane region" description="Helical" evidence="10">
    <location>
        <begin position="126"/>
        <end position="148"/>
    </location>
</feature>
<comment type="similarity">
    <text evidence="10">Belongs to the insect chemoreceptor superfamily. Heteromeric odorant receptor channel (TC 1.A.69) family.</text>
</comment>
<comment type="subcellular location">
    <subcellularLocation>
        <location evidence="1 10">Cell membrane</location>
        <topology evidence="1 10">Multi-pass membrane protein</topology>
    </subcellularLocation>
</comment>
<organism evidence="11">
    <name type="scientific">Meteorus pulchricornis</name>
    <dbReference type="NCBI Taxonomy" id="51522"/>
    <lineage>
        <taxon>Eukaryota</taxon>
        <taxon>Metazoa</taxon>
        <taxon>Ecdysozoa</taxon>
        <taxon>Arthropoda</taxon>
        <taxon>Hexapoda</taxon>
        <taxon>Insecta</taxon>
        <taxon>Pterygota</taxon>
        <taxon>Neoptera</taxon>
        <taxon>Endopterygota</taxon>
        <taxon>Hymenoptera</taxon>
        <taxon>Apocrita</taxon>
        <taxon>Ichneumonoidea</taxon>
        <taxon>Braconidae</taxon>
        <taxon>Meteorinae</taxon>
        <taxon>Meteorus</taxon>
    </lineage>
</organism>
<dbReference type="EMBL" id="KY445558">
    <property type="protein sequence ID" value="AQN78493.1"/>
    <property type="molecule type" value="mRNA"/>
</dbReference>
<evidence type="ECO:0000256" key="3">
    <source>
        <dbReference type="ARBA" id="ARBA00022606"/>
    </source>
</evidence>
<evidence type="ECO:0000256" key="1">
    <source>
        <dbReference type="ARBA" id="ARBA00004651"/>
    </source>
</evidence>
<evidence type="ECO:0000256" key="9">
    <source>
        <dbReference type="ARBA" id="ARBA00023224"/>
    </source>
</evidence>
<evidence type="ECO:0000256" key="6">
    <source>
        <dbReference type="ARBA" id="ARBA00022989"/>
    </source>
</evidence>
<feature type="transmembrane region" description="Helical" evidence="10">
    <location>
        <begin position="289"/>
        <end position="309"/>
    </location>
</feature>
<evidence type="ECO:0000313" key="11">
    <source>
        <dbReference type="EMBL" id="AQN78493.1"/>
    </source>
</evidence>
<feature type="transmembrane region" description="Helical" evidence="10">
    <location>
        <begin position="256"/>
        <end position="277"/>
    </location>
</feature>
<accession>A0A1S5VFS4</accession>
<keyword evidence="2" id="KW-1003">Cell membrane</keyword>
<evidence type="ECO:0000256" key="8">
    <source>
        <dbReference type="ARBA" id="ARBA00023170"/>
    </source>
</evidence>
<proteinExistence type="evidence at transcript level"/>
<evidence type="ECO:0000256" key="4">
    <source>
        <dbReference type="ARBA" id="ARBA00022692"/>
    </source>
</evidence>
<keyword evidence="5 10" id="KW-0552">Olfaction</keyword>
<evidence type="ECO:0000256" key="10">
    <source>
        <dbReference type="RuleBase" id="RU351113"/>
    </source>
</evidence>
<reference evidence="11" key="1">
    <citation type="journal article" date="2017" name="Comp. Biochem. Physiol. Part D Genomics Proteomics">
        <title>Candidate chemosensory genes identified in the endoparasitoid Meteorus pulchricornis (Hymenoptera: Braconidae) by antennal transcriptome analysis.</title>
        <authorList>
            <person name="Sheng S."/>
            <person name="Liao C.W."/>
            <person name="Zheng Y."/>
            <person name="Zhou Y."/>
            <person name="Xu Y."/>
            <person name="Song W.M."/>
            <person name="He P."/>
            <person name="Zhang J."/>
            <person name="Wu F.A."/>
        </authorList>
    </citation>
    <scope>NUCLEOTIDE SEQUENCE</scope>
    <source>
        <strain evidence="11">Zhenjiang</strain>
    </source>
</reference>
<dbReference type="GO" id="GO:0004984">
    <property type="term" value="F:olfactory receptor activity"/>
    <property type="evidence" value="ECO:0007669"/>
    <property type="project" value="InterPro"/>
</dbReference>
<feature type="transmembrane region" description="Helical" evidence="10">
    <location>
        <begin position="350"/>
        <end position="370"/>
    </location>
</feature>
<dbReference type="GO" id="GO:0005549">
    <property type="term" value="F:odorant binding"/>
    <property type="evidence" value="ECO:0007669"/>
    <property type="project" value="InterPro"/>
</dbReference>
<dbReference type="GO" id="GO:0007165">
    <property type="term" value="P:signal transduction"/>
    <property type="evidence" value="ECO:0007669"/>
    <property type="project" value="UniProtKB-KW"/>
</dbReference>
<name>A0A1S5VFS4_9HYME</name>
<feature type="transmembrane region" description="Helical" evidence="10">
    <location>
        <begin position="67"/>
        <end position="85"/>
    </location>
</feature>
<keyword evidence="4 10" id="KW-0812">Transmembrane</keyword>
<sequence>MSALDYNFAILKYVGIWRPREWSTGWKYRLYNIYTSFVILIVAVMATAELIDLLLTLNDIDHLAESMFMMLSLISVCGKSVTILISRDRIIKLLDILKTEICQAKNPDEDVAQEKFYRRIRFRVKAYSLLVIVTVIVMTIGNMLLIVIDRILPIGFWTPFNMSRDSVYISVISEEFCGLSITAFVNMSYDTLVPGIMLYSCAQFCILKCRIRNVATIYMKLEQTNAEQEKVTRDEISNCVRHHLLINQFAEEVNSIFGSAISLQCICSLIIICMSIYKLGHIKGINTEFASTMVYSSAMLLQIFMLCFAGTELTHESQHFGNAIYDADWYMLSQSNKASMLLMMVRSLRPIIFTSASVIQLSLGFFVQLIKLSYTTYNFLQQMSV</sequence>
<dbReference type="AlphaFoldDB" id="A0A1S5VFS4"/>
<feature type="transmembrane region" description="Helical" evidence="10">
    <location>
        <begin position="30"/>
        <end position="55"/>
    </location>
</feature>
<evidence type="ECO:0000256" key="7">
    <source>
        <dbReference type="ARBA" id="ARBA00023136"/>
    </source>
</evidence>
<keyword evidence="6 10" id="KW-1133">Transmembrane helix</keyword>
<keyword evidence="7 10" id="KW-0472">Membrane</keyword>
<evidence type="ECO:0000256" key="2">
    <source>
        <dbReference type="ARBA" id="ARBA00022475"/>
    </source>
</evidence>
<dbReference type="GO" id="GO:0005886">
    <property type="term" value="C:plasma membrane"/>
    <property type="evidence" value="ECO:0007669"/>
    <property type="project" value="UniProtKB-SubCell"/>
</dbReference>